<organism evidence="1 2">
    <name type="scientific">Roseisalinus antarcticus</name>
    <dbReference type="NCBI Taxonomy" id="254357"/>
    <lineage>
        <taxon>Bacteria</taxon>
        <taxon>Pseudomonadati</taxon>
        <taxon>Pseudomonadota</taxon>
        <taxon>Alphaproteobacteria</taxon>
        <taxon>Rhodobacterales</taxon>
        <taxon>Roseobacteraceae</taxon>
        <taxon>Roseisalinus</taxon>
    </lineage>
</organism>
<evidence type="ECO:0000313" key="2">
    <source>
        <dbReference type="Proteomes" id="UP000193900"/>
    </source>
</evidence>
<accession>A0A1Y5TQA6</accession>
<dbReference type="RefSeq" id="WP_234992278.1">
    <property type="nucleotide sequence ID" value="NZ_FWFZ01000021.1"/>
</dbReference>
<proteinExistence type="predicted"/>
<protein>
    <submittedName>
        <fullName evidence="1">Uncharacterized protein</fullName>
    </submittedName>
</protein>
<keyword evidence="2" id="KW-1185">Reference proteome</keyword>
<evidence type="ECO:0000313" key="1">
    <source>
        <dbReference type="EMBL" id="SLN68991.1"/>
    </source>
</evidence>
<reference evidence="1 2" key="1">
    <citation type="submission" date="2017-03" db="EMBL/GenBank/DDBJ databases">
        <authorList>
            <person name="Afonso C.L."/>
            <person name="Miller P.J."/>
            <person name="Scott M.A."/>
            <person name="Spackman E."/>
            <person name="Goraichik I."/>
            <person name="Dimitrov K.M."/>
            <person name="Suarez D.L."/>
            <person name="Swayne D.E."/>
        </authorList>
    </citation>
    <scope>NUCLEOTIDE SEQUENCE [LARGE SCALE GENOMIC DNA]</scope>
    <source>
        <strain evidence="1 2">CECT 7023</strain>
    </source>
</reference>
<name>A0A1Y5TQA6_9RHOB</name>
<dbReference type="Proteomes" id="UP000193900">
    <property type="component" value="Unassembled WGS sequence"/>
</dbReference>
<gene>
    <name evidence="1" type="ORF">ROA7023_03346</name>
</gene>
<sequence>MLLGSDAWLALQFALTPAEAAAALGPFGRLRPLAYLSRQDRFLDRFYREALCRIHPRVGHGIQGFFARSARDWVDFEARLAPWIAAGGLRLRSRDDAEAGPGVLADLCTEVLGLEGPPPAPAAPVPRLPRGLVTLARAVNRRPDLTHAARAEILQHLRTAPDWAGTETEQRLERKATLLARPFRARLAAEYAALNRRLAAEAMTGPTVRFVFPDPLPPRPQALQRHDEAAAAALALRFWPPAPLARPPVPPARTPGSGWSACSAARPNRPAPFCAIT</sequence>
<dbReference type="AlphaFoldDB" id="A0A1Y5TQA6"/>
<dbReference type="EMBL" id="FWFZ01000021">
    <property type="protein sequence ID" value="SLN68991.1"/>
    <property type="molecule type" value="Genomic_DNA"/>
</dbReference>